<dbReference type="SUPFAM" id="SSF53067">
    <property type="entry name" value="Actin-like ATPase domain"/>
    <property type="match status" value="1"/>
</dbReference>
<dbReference type="Gene3D" id="3.30.420.40">
    <property type="match status" value="2"/>
</dbReference>
<sequence>MRRLVIDSATEACSVALFDDEEMVAGTHAMLGRGHAEQLVPMIAALPGKGRAESIAVNSGPGSFTGIRVGLAAARALALAWSVPLEGYACLALVGAMARREHPGLAIDVVMSGGHGEWFFQPFAADGAPLSESASLLPDAVAARSQASIIVGSQAEALAARRGGQPVAQPLWPDARAFALLGRDALRPDPVPRYGRAPDARLPAA</sequence>
<keyword evidence="2" id="KW-0808">Transferase</keyword>
<dbReference type="GO" id="GO:0002949">
    <property type="term" value="P:tRNA threonylcarbamoyladenosine modification"/>
    <property type="evidence" value="ECO:0007669"/>
    <property type="project" value="InterPro"/>
</dbReference>
<protein>
    <submittedName>
        <fullName evidence="2">tRNA (Adenosine(37)-N6)-threonylcarbamoyltransferase complex dimerization subunit type 1 TsaB</fullName>
    </submittedName>
</protein>
<dbReference type="InterPro" id="IPR022496">
    <property type="entry name" value="T6A_TsaB"/>
</dbReference>
<organism evidence="2 3">
    <name type="scientific">Novosphingobium sediminis</name>
    <dbReference type="NCBI Taxonomy" id="707214"/>
    <lineage>
        <taxon>Bacteria</taxon>
        <taxon>Pseudomonadati</taxon>
        <taxon>Pseudomonadota</taxon>
        <taxon>Alphaproteobacteria</taxon>
        <taxon>Sphingomonadales</taxon>
        <taxon>Sphingomonadaceae</taxon>
        <taxon>Novosphingobium</taxon>
    </lineage>
</organism>
<keyword evidence="3" id="KW-1185">Reference proteome</keyword>
<proteinExistence type="predicted"/>
<evidence type="ECO:0000259" key="1">
    <source>
        <dbReference type="Pfam" id="PF00814"/>
    </source>
</evidence>
<dbReference type="AlphaFoldDB" id="A0A512AHZ4"/>
<dbReference type="GO" id="GO:0016740">
    <property type="term" value="F:transferase activity"/>
    <property type="evidence" value="ECO:0007669"/>
    <property type="project" value="UniProtKB-KW"/>
</dbReference>
<evidence type="ECO:0000313" key="3">
    <source>
        <dbReference type="Proteomes" id="UP000321464"/>
    </source>
</evidence>
<gene>
    <name evidence="2" type="ORF">NSE01_11470</name>
</gene>
<name>A0A512AHZ4_9SPHN</name>
<feature type="domain" description="Gcp-like" evidence="1">
    <location>
        <begin position="33"/>
        <end position="141"/>
    </location>
</feature>
<evidence type="ECO:0000313" key="2">
    <source>
        <dbReference type="EMBL" id="GEN99314.1"/>
    </source>
</evidence>
<dbReference type="RefSeq" id="WP_147158662.1">
    <property type="nucleotide sequence ID" value="NZ_BJYR01000007.1"/>
</dbReference>
<dbReference type="NCBIfam" id="TIGR03725">
    <property type="entry name" value="T6A_YeaZ"/>
    <property type="match status" value="1"/>
</dbReference>
<dbReference type="InterPro" id="IPR000905">
    <property type="entry name" value="Gcp-like_dom"/>
</dbReference>
<comment type="caution">
    <text evidence="2">The sequence shown here is derived from an EMBL/GenBank/DDBJ whole genome shotgun (WGS) entry which is preliminary data.</text>
</comment>
<dbReference type="OrthoDB" id="9809995at2"/>
<dbReference type="Proteomes" id="UP000321464">
    <property type="component" value="Unassembled WGS sequence"/>
</dbReference>
<reference evidence="2 3" key="1">
    <citation type="submission" date="2019-07" db="EMBL/GenBank/DDBJ databases">
        <title>Whole genome shotgun sequence of Novosphingobium sediminis NBRC 106119.</title>
        <authorList>
            <person name="Hosoyama A."/>
            <person name="Uohara A."/>
            <person name="Ohji S."/>
            <person name="Ichikawa N."/>
        </authorList>
    </citation>
    <scope>NUCLEOTIDE SEQUENCE [LARGE SCALE GENOMIC DNA]</scope>
    <source>
        <strain evidence="2 3">NBRC 106119</strain>
    </source>
</reference>
<dbReference type="InterPro" id="IPR043129">
    <property type="entry name" value="ATPase_NBD"/>
</dbReference>
<dbReference type="EMBL" id="BJYR01000007">
    <property type="protein sequence ID" value="GEN99314.1"/>
    <property type="molecule type" value="Genomic_DNA"/>
</dbReference>
<dbReference type="Pfam" id="PF00814">
    <property type="entry name" value="TsaD"/>
    <property type="match status" value="1"/>
</dbReference>
<accession>A0A512AHZ4</accession>